<comment type="caution">
    <text evidence="9">The sequence shown here is derived from an EMBL/GenBank/DDBJ whole genome shotgun (WGS) entry which is preliminary data.</text>
</comment>
<dbReference type="InterPro" id="IPR000873">
    <property type="entry name" value="AMP-dep_synth/lig_dom"/>
</dbReference>
<dbReference type="GO" id="GO:0005811">
    <property type="term" value="C:lipid droplet"/>
    <property type="evidence" value="ECO:0007669"/>
    <property type="project" value="TreeGrafter"/>
</dbReference>
<keyword evidence="4" id="KW-0276">Fatty acid metabolism</keyword>
<dbReference type="Gene3D" id="3.40.50.12780">
    <property type="entry name" value="N-terminal domain of ligase-like"/>
    <property type="match status" value="1"/>
</dbReference>
<dbReference type="GO" id="GO:0005886">
    <property type="term" value="C:plasma membrane"/>
    <property type="evidence" value="ECO:0007669"/>
    <property type="project" value="TreeGrafter"/>
</dbReference>
<dbReference type="GO" id="GO:0030182">
    <property type="term" value="P:neuron differentiation"/>
    <property type="evidence" value="ECO:0007669"/>
    <property type="project" value="TreeGrafter"/>
</dbReference>
<dbReference type="GO" id="GO:0005524">
    <property type="term" value="F:ATP binding"/>
    <property type="evidence" value="ECO:0007669"/>
    <property type="project" value="UniProtKB-KW"/>
</dbReference>
<evidence type="ECO:0000313" key="10">
    <source>
        <dbReference type="Proteomes" id="UP001381693"/>
    </source>
</evidence>
<keyword evidence="2 9" id="KW-0436">Ligase</keyword>
<evidence type="ECO:0000256" key="7">
    <source>
        <dbReference type="ARBA" id="ARBA00036813"/>
    </source>
</evidence>
<evidence type="ECO:0000256" key="1">
    <source>
        <dbReference type="ARBA" id="ARBA00006432"/>
    </source>
</evidence>
<dbReference type="PROSITE" id="PS00455">
    <property type="entry name" value="AMP_BINDING"/>
    <property type="match status" value="1"/>
</dbReference>
<evidence type="ECO:0000256" key="3">
    <source>
        <dbReference type="ARBA" id="ARBA00022741"/>
    </source>
</evidence>
<name>A0AAN8ZTE3_HALRR</name>
<feature type="non-terminal residue" evidence="9">
    <location>
        <position position="1"/>
    </location>
</feature>
<dbReference type="PANTHER" id="PTHR43272:SF83">
    <property type="entry name" value="ACYL-COA SYNTHETASE LONG-CHAIN, ISOFORM J"/>
    <property type="match status" value="1"/>
</dbReference>
<dbReference type="SUPFAM" id="SSF56801">
    <property type="entry name" value="Acetyl-CoA synthetase-like"/>
    <property type="match status" value="1"/>
</dbReference>
<gene>
    <name evidence="9" type="primary">ACSL4_3</name>
    <name evidence="9" type="ORF">SK128_027757</name>
</gene>
<dbReference type="InterPro" id="IPR042099">
    <property type="entry name" value="ANL_N_sf"/>
</dbReference>
<evidence type="ECO:0000256" key="2">
    <source>
        <dbReference type="ARBA" id="ARBA00022598"/>
    </source>
</evidence>
<keyword evidence="3" id="KW-0547">Nucleotide-binding</keyword>
<evidence type="ECO:0000256" key="6">
    <source>
        <dbReference type="ARBA" id="ARBA00026121"/>
    </source>
</evidence>
<sequence>VPSTPDDTAIIMYTSGSTGTPKGVIMSHHNLVNAILGYAVGFEAMESDVYLAYLPLAHVLELMAEAMMIMFGIPMGYSTPLTMTDRSSKIKRGCQGDCSVLQPTMMAAVPLILDRIYKGILEKVASQGPWLTKLFDYGLQYKLNWIHRGWDTPICNWVVFRKIRALLGGRLRIMAVGGAPLSPETHDFIRASLGIPVLQGYGLTETCACATLMDEHDMSVGRVGNPSPSCDIKLINWEEGNYRITDKPRPRGEIIIGGENIAVGYYKNPKKTEEDFFEMDGRRWFCTGDIGLIEEDGSLSIIDRKKDLVKLQFGEYVSLGKVEAELKVSPLVDHMCVYGESSSNYIVAIVSPEQKKLEELAKSIGKSDVRRERLCMDDDVKNAIHKELLEVAKRAKLEKFEMPAAVYLTPDIWTPDTGLVTAAFKLKRKCIQNKYQDEISRMYG</sequence>
<dbReference type="GO" id="GO:0090433">
    <property type="term" value="F:palmitoyl-CoA ligase activity"/>
    <property type="evidence" value="ECO:0007669"/>
    <property type="project" value="TreeGrafter"/>
</dbReference>
<evidence type="ECO:0000256" key="5">
    <source>
        <dbReference type="ARBA" id="ARBA00022840"/>
    </source>
</evidence>
<keyword evidence="4" id="KW-0443">Lipid metabolism</keyword>
<comment type="catalytic activity">
    <reaction evidence="7">
        <text>a long-chain fatty acid + ATP + CoA = a long-chain fatty acyl-CoA + AMP + diphosphate</text>
        <dbReference type="Rhea" id="RHEA:15421"/>
        <dbReference type="ChEBI" id="CHEBI:30616"/>
        <dbReference type="ChEBI" id="CHEBI:33019"/>
        <dbReference type="ChEBI" id="CHEBI:57287"/>
        <dbReference type="ChEBI" id="CHEBI:57560"/>
        <dbReference type="ChEBI" id="CHEBI:83139"/>
        <dbReference type="ChEBI" id="CHEBI:456215"/>
        <dbReference type="EC" id="6.2.1.3"/>
    </reaction>
</comment>
<evidence type="ECO:0000259" key="8">
    <source>
        <dbReference type="Pfam" id="PF00501"/>
    </source>
</evidence>
<evidence type="ECO:0000256" key="4">
    <source>
        <dbReference type="ARBA" id="ARBA00022832"/>
    </source>
</evidence>
<keyword evidence="10" id="KW-1185">Reference proteome</keyword>
<comment type="similarity">
    <text evidence="1">Belongs to the ATP-dependent AMP-binding enzyme family.</text>
</comment>
<dbReference type="Proteomes" id="UP001381693">
    <property type="component" value="Unassembled WGS sequence"/>
</dbReference>
<dbReference type="Pfam" id="PF00501">
    <property type="entry name" value="AMP-binding"/>
    <property type="match status" value="1"/>
</dbReference>
<reference evidence="9 10" key="1">
    <citation type="submission" date="2023-11" db="EMBL/GenBank/DDBJ databases">
        <title>Halocaridina rubra genome assembly.</title>
        <authorList>
            <person name="Smith C."/>
        </authorList>
    </citation>
    <scope>NUCLEOTIDE SEQUENCE [LARGE SCALE GENOMIC DNA]</scope>
    <source>
        <strain evidence="9">EP-1</strain>
        <tissue evidence="9">Whole</tissue>
    </source>
</reference>
<accession>A0AAN8ZTE3</accession>
<evidence type="ECO:0000313" key="9">
    <source>
        <dbReference type="EMBL" id="KAK7067881.1"/>
    </source>
</evidence>
<keyword evidence="5" id="KW-0067">ATP-binding</keyword>
<organism evidence="9 10">
    <name type="scientific">Halocaridina rubra</name>
    <name type="common">Hawaiian red shrimp</name>
    <dbReference type="NCBI Taxonomy" id="373956"/>
    <lineage>
        <taxon>Eukaryota</taxon>
        <taxon>Metazoa</taxon>
        <taxon>Ecdysozoa</taxon>
        <taxon>Arthropoda</taxon>
        <taxon>Crustacea</taxon>
        <taxon>Multicrustacea</taxon>
        <taxon>Malacostraca</taxon>
        <taxon>Eumalacostraca</taxon>
        <taxon>Eucarida</taxon>
        <taxon>Decapoda</taxon>
        <taxon>Pleocyemata</taxon>
        <taxon>Caridea</taxon>
        <taxon>Atyoidea</taxon>
        <taxon>Atyidae</taxon>
        <taxon>Halocaridina</taxon>
    </lineage>
</organism>
<dbReference type="AlphaFoldDB" id="A0AAN8ZTE3"/>
<dbReference type="GO" id="GO:0005783">
    <property type="term" value="C:endoplasmic reticulum"/>
    <property type="evidence" value="ECO:0007669"/>
    <property type="project" value="TreeGrafter"/>
</dbReference>
<proteinExistence type="inferred from homology"/>
<dbReference type="EC" id="6.2.1.3" evidence="6"/>
<dbReference type="GO" id="GO:0035336">
    <property type="term" value="P:long-chain fatty-acyl-CoA metabolic process"/>
    <property type="evidence" value="ECO:0007669"/>
    <property type="project" value="TreeGrafter"/>
</dbReference>
<protein>
    <recommendedName>
        <fullName evidence="6">long-chain-fatty-acid--CoA ligase</fullName>
        <ecNumber evidence="6">6.2.1.3</ecNumber>
    </recommendedName>
</protein>
<dbReference type="EMBL" id="JAXCGZ010017612">
    <property type="protein sequence ID" value="KAK7067881.1"/>
    <property type="molecule type" value="Genomic_DNA"/>
</dbReference>
<dbReference type="InterPro" id="IPR020845">
    <property type="entry name" value="AMP-binding_CS"/>
</dbReference>
<feature type="domain" description="AMP-dependent synthetase/ligase" evidence="8">
    <location>
        <begin position="2"/>
        <end position="266"/>
    </location>
</feature>
<dbReference type="PANTHER" id="PTHR43272">
    <property type="entry name" value="LONG-CHAIN-FATTY-ACID--COA LIGASE"/>
    <property type="match status" value="1"/>
</dbReference>